<dbReference type="Proteomes" id="UP000243197">
    <property type="component" value="Chromosome"/>
</dbReference>
<name>A0A1J1E035_9FLAO</name>
<dbReference type="AlphaFoldDB" id="A0A1J1E035"/>
<dbReference type="InterPro" id="IPR043738">
    <property type="entry name" value="DUF5683"/>
</dbReference>
<evidence type="ECO:0000256" key="1">
    <source>
        <dbReference type="SAM" id="Phobius"/>
    </source>
</evidence>
<dbReference type="OrthoDB" id="9813910at2"/>
<feature type="chain" id="PRO_5013334850" description="DUF5683 domain-containing protein" evidence="2">
    <location>
        <begin position="22"/>
        <end position="219"/>
    </location>
</feature>
<feature type="signal peptide" evidence="2">
    <location>
        <begin position="1"/>
        <end position="21"/>
    </location>
</feature>
<protein>
    <recommendedName>
        <fullName evidence="3">DUF5683 domain-containing protein</fullName>
    </recommendedName>
</protein>
<keyword evidence="5" id="KW-1185">Reference proteome</keyword>
<feature type="transmembrane region" description="Helical" evidence="1">
    <location>
        <begin position="99"/>
        <end position="118"/>
    </location>
</feature>
<feature type="domain" description="DUF5683" evidence="3">
    <location>
        <begin position="76"/>
        <end position="219"/>
    </location>
</feature>
<feature type="transmembrane region" description="Helical" evidence="1">
    <location>
        <begin position="163"/>
        <end position="186"/>
    </location>
</feature>
<evidence type="ECO:0000259" key="3">
    <source>
        <dbReference type="Pfam" id="PF18935"/>
    </source>
</evidence>
<keyword evidence="2" id="KW-0732">Signal</keyword>
<proteinExistence type="predicted"/>
<evidence type="ECO:0000256" key="2">
    <source>
        <dbReference type="SAM" id="SignalP"/>
    </source>
</evidence>
<sequence>MKLKKIHLLIILIFPIYSCFAQIDELDNDKESDDKIEQNSNENSVDQIESNNIESSAVELKDSDYQIKKLLNTVYKSPSKATFYSSVLPGLGQVYNEDYWKIPVIYAAMSLCAYYGVIYDLKYEQFRKAYFIRQKGEKDEFYDTYSNENTLLRGQDIYLRLRNVSLIVLTGVYVLNIIDALVYAHLYSFNTDIALSIKPNLILDRNDIHSVGLKIAYDF</sequence>
<accession>A0A1J1E035</accession>
<organism evidence="4 5">
    <name type="scientific">Ichthyobacterium seriolicida</name>
    <dbReference type="NCBI Taxonomy" id="242600"/>
    <lineage>
        <taxon>Bacteria</taxon>
        <taxon>Pseudomonadati</taxon>
        <taxon>Bacteroidota</taxon>
        <taxon>Flavobacteriia</taxon>
        <taxon>Flavobacteriales</taxon>
        <taxon>Ichthyobacteriaceae</taxon>
        <taxon>Ichthyobacterium</taxon>
    </lineage>
</organism>
<evidence type="ECO:0000313" key="4">
    <source>
        <dbReference type="EMBL" id="BAV94293.1"/>
    </source>
</evidence>
<keyword evidence="1" id="KW-1133">Transmembrane helix</keyword>
<evidence type="ECO:0000313" key="5">
    <source>
        <dbReference type="Proteomes" id="UP000243197"/>
    </source>
</evidence>
<dbReference type="KEGG" id="ise:JBKA6_0280"/>
<reference evidence="4 5" key="1">
    <citation type="submission" date="2014-03" db="EMBL/GenBank/DDBJ databases">
        <title>complete genome sequence of Flavobacteriaceae bacterium JBKA-6.</title>
        <authorList>
            <person name="Takano T."/>
            <person name="Nakamura Y."/>
            <person name="Takuma S."/>
            <person name="Yasuike M."/>
            <person name="Matsuyama T."/>
            <person name="Sakai T."/>
            <person name="Fujiwara A."/>
            <person name="Kimoto K."/>
            <person name="Fukuda Y."/>
            <person name="Kondo H."/>
            <person name="Hirono I."/>
            <person name="Nakayasu C."/>
        </authorList>
    </citation>
    <scope>NUCLEOTIDE SEQUENCE [LARGE SCALE GENOMIC DNA]</scope>
    <source>
        <strain evidence="4 5">JBKA-6</strain>
    </source>
</reference>
<dbReference type="EMBL" id="AP014564">
    <property type="protein sequence ID" value="BAV94293.1"/>
    <property type="molecule type" value="Genomic_DNA"/>
</dbReference>
<keyword evidence="1" id="KW-0472">Membrane</keyword>
<keyword evidence="1" id="KW-0812">Transmembrane</keyword>
<dbReference type="RefSeq" id="WP_096685137.1">
    <property type="nucleotide sequence ID" value="NZ_AP014564.1"/>
</dbReference>
<dbReference type="Pfam" id="PF18935">
    <property type="entry name" value="DUF5683"/>
    <property type="match status" value="1"/>
</dbReference>
<gene>
    <name evidence="4" type="ORF">JBKA6_0280</name>
</gene>